<evidence type="ECO:0000313" key="2">
    <source>
        <dbReference type="Proteomes" id="UP000266861"/>
    </source>
</evidence>
<accession>A0A397HVA2</accession>
<gene>
    <name evidence="1" type="ORF">Glove_319g46</name>
</gene>
<comment type="caution">
    <text evidence="1">The sequence shown here is derived from an EMBL/GenBank/DDBJ whole genome shotgun (WGS) entry which is preliminary data.</text>
</comment>
<dbReference type="Proteomes" id="UP000266861">
    <property type="component" value="Unassembled WGS sequence"/>
</dbReference>
<protein>
    <submittedName>
        <fullName evidence="1">Uncharacterized protein</fullName>
    </submittedName>
</protein>
<dbReference type="AlphaFoldDB" id="A0A397HVA2"/>
<keyword evidence="2" id="KW-1185">Reference proteome</keyword>
<proteinExistence type="predicted"/>
<organism evidence="1 2">
    <name type="scientific">Diversispora epigaea</name>
    <dbReference type="NCBI Taxonomy" id="1348612"/>
    <lineage>
        <taxon>Eukaryota</taxon>
        <taxon>Fungi</taxon>
        <taxon>Fungi incertae sedis</taxon>
        <taxon>Mucoromycota</taxon>
        <taxon>Glomeromycotina</taxon>
        <taxon>Glomeromycetes</taxon>
        <taxon>Diversisporales</taxon>
        <taxon>Diversisporaceae</taxon>
        <taxon>Diversispora</taxon>
    </lineage>
</organism>
<dbReference type="EMBL" id="PQFF01000291">
    <property type="protein sequence ID" value="RHZ65063.1"/>
    <property type="molecule type" value="Genomic_DNA"/>
</dbReference>
<reference evidence="1 2" key="1">
    <citation type="submission" date="2018-08" db="EMBL/GenBank/DDBJ databases">
        <title>Genome and evolution of the arbuscular mycorrhizal fungus Diversispora epigaea (formerly Glomus versiforme) and its bacterial endosymbionts.</title>
        <authorList>
            <person name="Sun X."/>
            <person name="Fei Z."/>
            <person name="Harrison M."/>
        </authorList>
    </citation>
    <scope>NUCLEOTIDE SEQUENCE [LARGE SCALE GENOMIC DNA]</scope>
    <source>
        <strain evidence="1 2">IT104</strain>
    </source>
</reference>
<name>A0A397HVA2_9GLOM</name>
<sequence length="215" mass="25466">MRKLARKKNGDCLAVRLYNSRTKLEWICEIDIDGRPFPIVFNKEVDMGNAFQPCIKIINYHYYGIAKKVIYGKHLLYLGPPSENRRPDFLKIPKHPKGLGLDIYPQNMALQSKCKEKYIKFFHPNNFIKKELCEENCEVVSHDTDNKDKESPWYGQDELTSNQKILENMPTSFALRARLVLRRVLYTPVKMLPRHFDEFEIRLRFNTPQKEIELM</sequence>
<evidence type="ECO:0000313" key="1">
    <source>
        <dbReference type="EMBL" id="RHZ65063.1"/>
    </source>
</evidence>